<dbReference type="InterPro" id="IPR012791">
    <property type="entry name" value="3-oxoacid_CoA-transf_B"/>
</dbReference>
<dbReference type="Pfam" id="PF01144">
    <property type="entry name" value="CoA_trans"/>
    <property type="match status" value="2"/>
</dbReference>
<reference evidence="6 7" key="1">
    <citation type="submission" date="2016-06" db="EMBL/GenBank/DDBJ databases">
        <title>Evolution of pathogenesis and genome organization in the Tremellales.</title>
        <authorList>
            <person name="Cuomo C."/>
            <person name="Litvintseva A."/>
            <person name="Heitman J."/>
            <person name="Chen Y."/>
            <person name="Sun S."/>
            <person name="Springer D."/>
            <person name="Dromer F."/>
            <person name="Young S."/>
            <person name="Zeng Q."/>
            <person name="Chapman S."/>
            <person name="Gujja S."/>
            <person name="Saif S."/>
            <person name="Birren B."/>
        </authorList>
    </citation>
    <scope>NUCLEOTIDE SEQUENCE [LARGE SCALE GENOMIC DNA]</scope>
    <source>
        <strain evidence="6 7">ATCC 28783</strain>
    </source>
</reference>
<evidence type="ECO:0000256" key="1">
    <source>
        <dbReference type="ARBA" id="ARBA00007154"/>
    </source>
</evidence>
<keyword evidence="2 3" id="KW-0808">Transferase</keyword>
<dbReference type="FunFam" id="3.40.1080.10:FF:000001">
    <property type="entry name" value="Succinyl-coa:3-ketoacid-coenzyme a transferase subunit b"/>
    <property type="match status" value="1"/>
</dbReference>
<dbReference type="PANTHER" id="PTHR13707:SF60">
    <property type="entry name" value="ACETATE COA-TRANSFERASE SUBUNIT ALPHA"/>
    <property type="match status" value="1"/>
</dbReference>
<dbReference type="STRING" id="5217.A0A4V1M3W4"/>
<dbReference type="EC" id="2.8.3.5" evidence="3"/>
<comment type="function">
    <text evidence="3">Key enzyme for ketone body catabolism. Transfers the CoA moiety from succinate to acetoacetate. Formation of the enzyme-CoA intermediate proceeds via an unstable anhydride species formed between the carboxylate groups of the enzyme and substrate.</text>
</comment>
<dbReference type="SMART" id="SM00882">
    <property type="entry name" value="CoA_trans"/>
    <property type="match status" value="2"/>
</dbReference>
<dbReference type="SUPFAM" id="SSF100950">
    <property type="entry name" value="NagB/RpiA/CoA transferase-like"/>
    <property type="match status" value="2"/>
</dbReference>
<protein>
    <recommendedName>
        <fullName evidence="3">Succinyl-CoA:3-ketoacid-coenzyme A transferase</fullName>
        <ecNumber evidence="3">2.8.3.5</ecNumber>
    </recommendedName>
</protein>
<dbReference type="Proteomes" id="UP000289152">
    <property type="component" value="Unassembled WGS sequence"/>
</dbReference>
<dbReference type="EMBL" id="SDIL01000050">
    <property type="protein sequence ID" value="RXK38277.1"/>
    <property type="molecule type" value="Genomic_DNA"/>
</dbReference>
<gene>
    <name evidence="6" type="ORF">M231_04450</name>
</gene>
<dbReference type="UniPathway" id="UPA00929">
    <property type="reaction ID" value="UER00894"/>
</dbReference>
<dbReference type="PIRSF" id="PIRSF000858">
    <property type="entry name" value="SCOT-t"/>
    <property type="match status" value="1"/>
</dbReference>
<comment type="similarity">
    <text evidence="1 3">Belongs to the 3-oxoacid CoA-transferase family.</text>
</comment>
<dbReference type="AlphaFoldDB" id="A0A4V1M3W4"/>
<dbReference type="PANTHER" id="PTHR13707">
    <property type="entry name" value="KETOACID-COENZYME A TRANSFERASE"/>
    <property type="match status" value="1"/>
</dbReference>
<evidence type="ECO:0000313" key="6">
    <source>
        <dbReference type="EMBL" id="RXK38277.1"/>
    </source>
</evidence>
<dbReference type="VEuPathDB" id="FungiDB:TREMEDRAFT_43266"/>
<dbReference type="NCBIfam" id="TIGR02428">
    <property type="entry name" value="pcaJ_scoB_fam"/>
    <property type="match status" value="1"/>
</dbReference>
<sequence>MISSARILRQRILPTSSHLTHKNIPRLLPPTLRYPVGPVSKRYASFAVPNSGLDSVPSPAEGKGVPAVGGSKGKVWDNADEAVADIKPGSLLLSAGFGLCGTAETIIAALLTHPHIKDLTGVSNNAGDGVYGLAPMVKNGQIKKMILSYVGTNKGLGDSYLRGDTMLELSPQGTIAERLRAAAAGMPGFYTRTGAGTLIETGGIAQLWSKPDAEGKQHVLVPGVSKEVHEFDGKRYLFEPAIRGDVAILRAWKADKAGNCVFRYTTRAFAGLCARAAKLTIVEAENIVEVGELGPMEIDLPGIYVDRVVRATVDKKIELLTTRDDDKPPTPPASPTPSGSSSATSDDVPSKSAGKLRREKIARRAAKELKDGYYVNLGVGMPVLAANYLPPGTNVWLQSENGILGMGPYPTRDQVDADVVNAGKETVTLVPGASVFDSSESFGMIRGGHIDVSILGAMEVSQNGDLANYMIPGKLVKGMGGAMDLVSNPDETMIIVVTDHVDKYGQSKIKADCSLPLTGVRCVSRIITDLAVFDVDRINGGMTLIELADGVTLEEVKEKTGCGFAVAETLGKY</sequence>
<name>A0A4V1M3W4_TREME</name>
<keyword evidence="3" id="KW-0496">Mitochondrion</keyword>
<dbReference type="InterPro" id="IPR004164">
    <property type="entry name" value="CoA_transf_AS"/>
</dbReference>
<feature type="region of interest" description="Disordered" evidence="5">
    <location>
        <begin position="320"/>
        <end position="359"/>
    </location>
</feature>
<dbReference type="InterPro" id="IPR004165">
    <property type="entry name" value="CoA_trans_fam_I"/>
</dbReference>
<evidence type="ECO:0000256" key="3">
    <source>
        <dbReference type="PIRNR" id="PIRNR000858"/>
    </source>
</evidence>
<feature type="active site" description="5-glutamyl coenzyme A thioester intermediate" evidence="4">
    <location>
        <position position="400"/>
    </location>
</feature>
<comment type="caution">
    <text evidence="6">The sequence shown here is derived from an EMBL/GenBank/DDBJ whole genome shotgun (WGS) entry which is preliminary data.</text>
</comment>
<evidence type="ECO:0000256" key="4">
    <source>
        <dbReference type="PIRSR" id="PIRSR000858-1"/>
    </source>
</evidence>
<dbReference type="GO" id="GO:0008260">
    <property type="term" value="F:succinyl-CoA:3-oxo-acid CoA-transferase activity"/>
    <property type="evidence" value="ECO:0007669"/>
    <property type="project" value="UniProtKB-EC"/>
</dbReference>
<dbReference type="InParanoid" id="A0A4V1M3W4"/>
<keyword evidence="7" id="KW-1185">Reference proteome</keyword>
<evidence type="ECO:0000256" key="5">
    <source>
        <dbReference type="SAM" id="MobiDB-lite"/>
    </source>
</evidence>
<evidence type="ECO:0000313" key="7">
    <source>
        <dbReference type="Proteomes" id="UP000289152"/>
    </source>
</evidence>
<dbReference type="InterPro" id="IPR014388">
    <property type="entry name" value="3-oxoacid_CoA-transferase"/>
</dbReference>
<dbReference type="InterPro" id="IPR037171">
    <property type="entry name" value="NagB/RpiA_transferase-like"/>
</dbReference>
<feature type="compositionally biased region" description="Low complexity" evidence="5">
    <location>
        <begin position="336"/>
        <end position="352"/>
    </location>
</feature>
<comment type="pathway">
    <text evidence="3">Ketone metabolism; succinyl-CoA degradation; acetoacetyl-CoA from succinyl-CoA: step 1/1.</text>
</comment>
<organism evidence="6 7">
    <name type="scientific">Tremella mesenterica</name>
    <name type="common">Jelly fungus</name>
    <dbReference type="NCBI Taxonomy" id="5217"/>
    <lineage>
        <taxon>Eukaryota</taxon>
        <taxon>Fungi</taxon>
        <taxon>Dikarya</taxon>
        <taxon>Basidiomycota</taxon>
        <taxon>Agaricomycotina</taxon>
        <taxon>Tremellomycetes</taxon>
        <taxon>Tremellales</taxon>
        <taxon>Tremellaceae</taxon>
        <taxon>Tremella</taxon>
    </lineage>
</organism>
<comment type="catalytic activity">
    <reaction evidence="3">
        <text>a 3-oxo acid + succinyl-CoA = a 3-oxoacyl-CoA + succinate</text>
        <dbReference type="Rhea" id="RHEA:24564"/>
        <dbReference type="ChEBI" id="CHEBI:30031"/>
        <dbReference type="ChEBI" id="CHEBI:35973"/>
        <dbReference type="ChEBI" id="CHEBI:57292"/>
        <dbReference type="ChEBI" id="CHEBI:90726"/>
        <dbReference type="EC" id="2.8.3.5"/>
    </reaction>
</comment>
<dbReference type="PROSITE" id="PS01274">
    <property type="entry name" value="COA_TRANSF_2"/>
    <property type="match status" value="1"/>
</dbReference>
<evidence type="ECO:0000256" key="2">
    <source>
        <dbReference type="ARBA" id="ARBA00022679"/>
    </source>
</evidence>
<dbReference type="GO" id="GO:0046952">
    <property type="term" value="P:ketone body catabolic process"/>
    <property type="evidence" value="ECO:0007669"/>
    <property type="project" value="InterPro"/>
</dbReference>
<accession>A0A4V1M3W4</accession>
<dbReference type="Gene3D" id="3.40.1080.10">
    <property type="entry name" value="Glutaconate Coenzyme A-transferase"/>
    <property type="match status" value="2"/>
</dbReference>
<dbReference type="OrthoDB" id="1933379at2759"/>
<proteinExistence type="inferred from homology"/>